<protein>
    <submittedName>
        <fullName evidence="1">20589_t:CDS:1</fullName>
    </submittedName>
</protein>
<accession>A0ACA9ML92</accession>
<proteinExistence type="predicted"/>
<sequence length="253" mass="27737">MKSPLIVFALCLLFTVFATASASLMYAPRQAIKRADEWRVARASIMEHHFVKRDGENNGTTATDSNVDNTNSPNDPPVYAGEPVAASYVVPDDPENKNLIAEQNEEAENRKKTNSSTPSGNGVGAKITFFEGQMLKNAFCYGDGKLPAYDAKPTDMIGAMRMIGKSMCYKCVEIKCGSKSTIVKIIDACATCGSRDDIDLTLEAFKQLAPPVKGIVPITWRPLASCPSDGKWPKFEEKDNKNDNKNDKKNDKN</sequence>
<name>A0ACA9ML92_9GLOM</name>
<dbReference type="Proteomes" id="UP000789920">
    <property type="component" value="Unassembled WGS sequence"/>
</dbReference>
<evidence type="ECO:0000313" key="2">
    <source>
        <dbReference type="Proteomes" id="UP000789920"/>
    </source>
</evidence>
<comment type="caution">
    <text evidence="1">The sequence shown here is derived from an EMBL/GenBank/DDBJ whole genome shotgun (WGS) entry which is preliminary data.</text>
</comment>
<organism evidence="1 2">
    <name type="scientific">Racocetra persica</name>
    <dbReference type="NCBI Taxonomy" id="160502"/>
    <lineage>
        <taxon>Eukaryota</taxon>
        <taxon>Fungi</taxon>
        <taxon>Fungi incertae sedis</taxon>
        <taxon>Mucoromycota</taxon>
        <taxon>Glomeromycotina</taxon>
        <taxon>Glomeromycetes</taxon>
        <taxon>Diversisporales</taxon>
        <taxon>Gigasporaceae</taxon>
        <taxon>Racocetra</taxon>
    </lineage>
</organism>
<evidence type="ECO:0000313" key="1">
    <source>
        <dbReference type="EMBL" id="CAG8593252.1"/>
    </source>
</evidence>
<reference evidence="1" key="1">
    <citation type="submission" date="2021-06" db="EMBL/GenBank/DDBJ databases">
        <authorList>
            <person name="Kallberg Y."/>
            <person name="Tangrot J."/>
            <person name="Rosling A."/>
        </authorList>
    </citation>
    <scope>NUCLEOTIDE SEQUENCE</scope>
    <source>
        <strain evidence="1">MA461A</strain>
    </source>
</reference>
<keyword evidence="2" id="KW-1185">Reference proteome</keyword>
<gene>
    <name evidence="1" type="ORF">RPERSI_LOCUS5626</name>
</gene>
<dbReference type="EMBL" id="CAJVQC010008485">
    <property type="protein sequence ID" value="CAG8593252.1"/>
    <property type="molecule type" value="Genomic_DNA"/>
</dbReference>